<sequence>MDESMVVDLPARDLIDTLDFVNNTQKGIDWIDEIRRLPTSLGPAFQKSLPGAFQRFVAPASEKPAIDFSKRLRARNNVLSANIAHFDFLQDKKISANYFSNQVKQVLLENDNAPVCIFRQPASV</sequence>
<dbReference type="EMBL" id="JAAFGW010000285">
    <property type="protein sequence ID" value="NDP49483.1"/>
    <property type="molecule type" value="Genomic_DNA"/>
</dbReference>
<dbReference type="Proteomes" id="UP000483432">
    <property type="component" value="Unassembled WGS sequence"/>
</dbReference>
<dbReference type="AlphaFoldDB" id="A0A7C9TBI3"/>
<name>A0A7C9TBI3_9PROT</name>
<comment type="caution">
    <text evidence="1">The sequence shown here is derived from an EMBL/GenBank/DDBJ whole genome shotgun (WGS) entry which is preliminary data.</text>
</comment>
<organism evidence="1 2">
    <name type="scientific">Sulfuriferula multivorans</name>
    <dbReference type="NCBI Taxonomy" id="1559896"/>
    <lineage>
        <taxon>Bacteria</taxon>
        <taxon>Pseudomonadati</taxon>
        <taxon>Pseudomonadota</taxon>
        <taxon>Betaproteobacteria</taxon>
        <taxon>Nitrosomonadales</taxon>
        <taxon>Sulfuricellaceae</taxon>
        <taxon>Sulfuriferula</taxon>
    </lineage>
</organism>
<evidence type="ECO:0000313" key="1">
    <source>
        <dbReference type="EMBL" id="NDP49483.1"/>
    </source>
</evidence>
<accession>A0A7C9TBI3</accession>
<evidence type="ECO:0000313" key="2">
    <source>
        <dbReference type="Proteomes" id="UP000483432"/>
    </source>
</evidence>
<reference evidence="1 2" key="1">
    <citation type="submission" date="2019-09" db="EMBL/GenBank/DDBJ databases">
        <title>H2 Metabolism Revealed by Metagenomic Analysis in Subglacial Sediment of East Antarctica.</title>
        <authorList>
            <person name="Yang Z."/>
            <person name="Zhang Y."/>
            <person name="Lv Y."/>
            <person name="Yan W."/>
            <person name="Xiao X."/>
            <person name="Sun B."/>
            <person name="Ma H."/>
        </authorList>
    </citation>
    <scope>NUCLEOTIDE SEQUENCE [LARGE SCALE GENOMIC DNA]</scope>
    <source>
        <strain evidence="1">Bin2_2</strain>
    </source>
</reference>
<proteinExistence type="predicted"/>
<protein>
    <submittedName>
        <fullName evidence="1">Uncharacterized protein</fullName>
    </submittedName>
</protein>
<gene>
    <name evidence="1" type="ORF">GZ085_14065</name>
</gene>